<organism evidence="1 2">
    <name type="scientific">Tuber borchii</name>
    <name type="common">White truffle</name>
    <dbReference type="NCBI Taxonomy" id="42251"/>
    <lineage>
        <taxon>Eukaryota</taxon>
        <taxon>Fungi</taxon>
        <taxon>Dikarya</taxon>
        <taxon>Ascomycota</taxon>
        <taxon>Pezizomycotina</taxon>
        <taxon>Pezizomycetes</taxon>
        <taxon>Pezizales</taxon>
        <taxon>Tuberaceae</taxon>
        <taxon>Tuber</taxon>
    </lineage>
</organism>
<reference evidence="1 2" key="1">
    <citation type="submission" date="2017-04" db="EMBL/GenBank/DDBJ databases">
        <title>Draft genome sequence of Tuber borchii Vittad., a whitish edible truffle.</title>
        <authorList>
            <consortium name="DOE Joint Genome Institute"/>
            <person name="Murat C."/>
            <person name="Kuo A."/>
            <person name="Barry K.W."/>
            <person name="Clum A."/>
            <person name="Dockter R.B."/>
            <person name="Fauchery L."/>
            <person name="Iotti M."/>
            <person name="Kohler A."/>
            <person name="Labutti K."/>
            <person name="Lindquist E.A."/>
            <person name="Lipzen A."/>
            <person name="Ohm R.A."/>
            <person name="Wang M."/>
            <person name="Grigoriev I.V."/>
            <person name="Zambonelli A."/>
            <person name="Martin F.M."/>
        </authorList>
    </citation>
    <scope>NUCLEOTIDE SEQUENCE [LARGE SCALE GENOMIC DNA]</scope>
    <source>
        <strain evidence="1 2">Tbo3840</strain>
    </source>
</reference>
<dbReference type="OrthoDB" id="5399064at2759"/>
<gene>
    <name evidence="1" type="ORF">B9Z19DRAFT_1139887</name>
</gene>
<evidence type="ECO:0000313" key="2">
    <source>
        <dbReference type="Proteomes" id="UP000244722"/>
    </source>
</evidence>
<sequence length="199" mass="22586">MPSETPIPAIILNSTICLFSPSPPAPITPEHLAEILTLTNRSISAMHKTLTSLTTLLNAAHYQHTLTLQDARSYHSYLTTQALALRCHAEKLIELDTEEYFWEWVELRNRLHAISDGPGAGCAELVERMEGVYWKWADGVWEWIRRGWEDVRRAEGVVRGVLECAGRRGWWFGVREGEEGGVYYFAGQGAGEEKVMRQE</sequence>
<dbReference type="EMBL" id="NESQ01000001">
    <property type="protein sequence ID" value="PUU84337.1"/>
    <property type="molecule type" value="Genomic_DNA"/>
</dbReference>
<name>A0A2T7A9C2_TUBBO</name>
<evidence type="ECO:0000313" key="1">
    <source>
        <dbReference type="EMBL" id="PUU84337.1"/>
    </source>
</evidence>
<keyword evidence="2" id="KW-1185">Reference proteome</keyword>
<comment type="caution">
    <text evidence="1">The sequence shown here is derived from an EMBL/GenBank/DDBJ whole genome shotgun (WGS) entry which is preliminary data.</text>
</comment>
<proteinExistence type="predicted"/>
<accession>A0A2T7A9C2</accession>
<protein>
    <submittedName>
        <fullName evidence="1">Uncharacterized protein</fullName>
    </submittedName>
</protein>
<dbReference type="AlphaFoldDB" id="A0A2T7A9C2"/>
<dbReference type="Proteomes" id="UP000244722">
    <property type="component" value="Unassembled WGS sequence"/>
</dbReference>